<dbReference type="InterPro" id="IPR000014">
    <property type="entry name" value="PAS"/>
</dbReference>
<dbReference type="AlphaFoldDB" id="A0A1F5SMH3"/>
<gene>
    <name evidence="2" type="ORF">A2227_04865</name>
</gene>
<protein>
    <recommendedName>
        <fullName evidence="1">PAS domain-containing protein</fullName>
    </recommendedName>
</protein>
<accession>A0A1F5SMH3</accession>
<evidence type="ECO:0000259" key="1">
    <source>
        <dbReference type="Pfam" id="PF13188"/>
    </source>
</evidence>
<reference evidence="2 3" key="1">
    <citation type="journal article" date="2016" name="Nat. Commun.">
        <title>Thousands of microbial genomes shed light on interconnected biogeochemical processes in an aquifer system.</title>
        <authorList>
            <person name="Anantharaman K."/>
            <person name="Brown C.T."/>
            <person name="Hug L.A."/>
            <person name="Sharon I."/>
            <person name="Castelle C.J."/>
            <person name="Probst A.J."/>
            <person name="Thomas B.C."/>
            <person name="Singh A."/>
            <person name="Wilkins M.J."/>
            <person name="Karaoz U."/>
            <person name="Brodie E.L."/>
            <person name="Williams K.H."/>
            <person name="Hubbard S.S."/>
            <person name="Banfield J.F."/>
        </authorList>
    </citation>
    <scope>NUCLEOTIDE SEQUENCE [LARGE SCALE GENOMIC DNA]</scope>
</reference>
<evidence type="ECO:0000313" key="3">
    <source>
        <dbReference type="Proteomes" id="UP000178367"/>
    </source>
</evidence>
<sequence length="206" mass="23972">MKNTHNKNADLAENIWSTSWTYIRTVIDTAREPFLILDYNLRVIAANSCFFRIFEVSDKMTEGKLVYDLGNGQWNIPKLKHLLEEILPMNTFFKDFEVDHYFPKLGRRIMILNARKVFSTAESDSTTPLFPPLILLAMEDITDRRMVSEKLAEYAQKIEDQIGSRVQNLSARVDELAILHKIIAERDSLLESLRLEIKELKKKVPK</sequence>
<proteinExistence type="predicted"/>
<dbReference type="SUPFAM" id="SSF55785">
    <property type="entry name" value="PYP-like sensor domain (PAS domain)"/>
    <property type="match status" value="1"/>
</dbReference>
<comment type="caution">
    <text evidence="2">The sequence shown here is derived from an EMBL/GenBank/DDBJ whole genome shotgun (WGS) entry which is preliminary data.</text>
</comment>
<dbReference type="Proteomes" id="UP000178367">
    <property type="component" value="Unassembled WGS sequence"/>
</dbReference>
<dbReference type="EMBL" id="MFGB01000005">
    <property type="protein sequence ID" value="OGF27915.1"/>
    <property type="molecule type" value="Genomic_DNA"/>
</dbReference>
<name>A0A1F5SMH3_9BACT</name>
<dbReference type="STRING" id="1797994.A2227_04865"/>
<organism evidence="2 3">
    <name type="scientific">Candidatus Falkowbacteria bacterium RIFOXYA2_FULL_47_19</name>
    <dbReference type="NCBI Taxonomy" id="1797994"/>
    <lineage>
        <taxon>Bacteria</taxon>
        <taxon>Candidatus Falkowiibacteriota</taxon>
    </lineage>
</organism>
<evidence type="ECO:0000313" key="2">
    <source>
        <dbReference type="EMBL" id="OGF27915.1"/>
    </source>
</evidence>
<dbReference type="Pfam" id="PF13188">
    <property type="entry name" value="PAS_8"/>
    <property type="match status" value="1"/>
</dbReference>
<feature type="domain" description="PAS" evidence="1">
    <location>
        <begin position="22"/>
        <end position="81"/>
    </location>
</feature>
<dbReference type="InterPro" id="IPR035965">
    <property type="entry name" value="PAS-like_dom_sf"/>
</dbReference>